<name>A0A4S4LB23_9AGAM</name>
<protein>
    <submittedName>
        <fullName evidence="4">Uncharacterized protein</fullName>
    </submittedName>
</protein>
<evidence type="ECO:0000313" key="5">
    <source>
        <dbReference type="Proteomes" id="UP000308199"/>
    </source>
</evidence>
<feature type="signal peptide" evidence="3">
    <location>
        <begin position="1"/>
        <end position="19"/>
    </location>
</feature>
<gene>
    <name evidence="4" type="ORF">EW145_g2380</name>
</gene>
<keyword evidence="3" id="KW-0732">Signal</keyword>
<evidence type="ECO:0000256" key="1">
    <source>
        <dbReference type="SAM" id="MobiDB-lite"/>
    </source>
</evidence>
<dbReference type="EMBL" id="SGPK01000082">
    <property type="protein sequence ID" value="THH08916.1"/>
    <property type="molecule type" value="Genomic_DNA"/>
</dbReference>
<dbReference type="OrthoDB" id="3268845at2759"/>
<comment type="caution">
    <text evidence="4">The sequence shown here is derived from an EMBL/GenBank/DDBJ whole genome shotgun (WGS) entry which is preliminary data.</text>
</comment>
<evidence type="ECO:0000256" key="2">
    <source>
        <dbReference type="SAM" id="Phobius"/>
    </source>
</evidence>
<dbReference type="Proteomes" id="UP000308199">
    <property type="component" value="Unassembled WGS sequence"/>
</dbReference>
<keyword evidence="2" id="KW-0812">Transmembrane</keyword>
<feature type="chain" id="PRO_5020987666" evidence="3">
    <location>
        <begin position="20"/>
        <end position="194"/>
    </location>
</feature>
<keyword evidence="2" id="KW-0472">Membrane</keyword>
<evidence type="ECO:0000256" key="3">
    <source>
        <dbReference type="SAM" id="SignalP"/>
    </source>
</evidence>
<sequence>MRYCVAAIFVFLCAALVRAQTQTVTDAFGDTVVEAITLNPAGLATTQTLETLTLAAATTAPTTTTTPVTTTTPATTTAPTRTTTPNQGPVGQPPATTGTGQTIFTYTTTDVDGDTTLVVATFTPTFNTVTVLPTQTFTGTVLGFSSWLSLVGTNTVASDLNASSAHVGPVAGKVWGIGAALLVSALGGAWLAIG</sequence>
<evidence type="ECO:0000313" key="4">
    <source>
        <dbReference type="EMBL" id="THH08916.1"/>
    </source>
</evidence>
<keyword evidence="5" id="KW-1185">Reference proteome</keyword>
<feature type="region of interest" description="Disordered" evidence="1">
    <location>
        <begin position="61"/>
        <end position="99"/>
    </location>
</feature>
<accession>A0A4S4LB23</accession>
<keyword evidence="2" id="KW-1133">Transmembrane helix</keyword>
<reference evidence="4 5" key="1">
    <citation type="submission" date="2019-02" db="EMBL/GenBank/DDBJ databases">
        <title>Genome sequencing of the rare red list fungi Phellinidium pouzarii.</title>
        <authorList>
            <person name="Buettner E."/>
            <person name="Kellner H."/>
        </authorList>
    </citation>
    <scope>NUCLEOTIDE SEQUENCE [LARGE SCALE GENOMIC DNA]</scope>
    <source>
        <strain evidence="4 5">DSM 108285</strain>
    </source>
</reference>
<organism evidence="4 5">
    <name type="scientific">Phellinidium pouzarii</name>
    <dbReference type="NCBI Taxonomy" id="167371"/>
    <lineage>
        <taxon>Eukaryota</taxon>
        <taxon>Fungi</taxon>
        <taxon>Dikarya</taxon>
        <taxon>Basidiomycota</taxon>
        <taxon>Agaricomycotina</taxon>
        <taxon>Agaricomycetes</taxon>
        <taxon>Hymenochaetales</taxon>
        <taxon>Hymenochaetaceae</taxon>
        <taxon>Phellinidium</taxon>
    </lineage>
</organism>
<dbReference type="AlphaFoldDB" id="A0A4S4LB23"/>
<feature type="transmembrane region" description="Helical" evidence="2">
    <location>
        <begin position="174"/>
        <end position="193"/>
    </location>
</feature>
<proteinExistence type="predicted"/>